<reference evidence="2 3" key="1">
    <citation type="submission" date="2023-01" db="EMBL/GenBank/DDBJ databases">
        <title>Analysis of 21 Apiospora genomes using comparative genomics revels a genus with tremendous synthesis potential of carbohydrate active enzymes and secondary metabolites.</title>
        <authorList>
            <person name="Sorensen T."/>
        </authorList>
    </citation>
    <scope>NUCLEOTIDE SEQUENCE [LARGE SCALE GENOMIC DNA]</scope>
    <source>
        <strain evidence="2 3">CBS 114990</strain>
    </source>
</reference>
<evidence type="ECO:0000256" key="1">
    <source>
        <dbReference type="SAM" id="MobiDB-lite"/>
    </source>
</evidence>
<dbReference type="EMBL" id="JAQQWN010000008">
    <property type="protein sequence ID" value="KAK8070862.1"/>
    <property type="molecule type" value="Genomic_DNA"/>
</dbReference>
<name>A0ABR1VI17_9PEZI</name>
<sequence length="200" mass="21791">MSLFRGTTWDALTCAYVSIHKVRPDPGHASGEVLGPREPRAPGLTGAPGCSPPKEAPIGPDLAGAPGAGPLAPLAPLASRYNNNNNQRNLVGKVVPIVSYSTSPPLSLYMHGYYLASLSVLHAMPPQMVSWDQDDPLLRQVIQWTTVWLDERWVMWFTGSHALYEIVPSTVLMDESPILIDQTLSQPLNPWWPSSPTACN</sequence>
<evidence type="ECO:0000313" key="3">
    <source>
        <dbReference type="Proteomes" id="UP001433268"/>
    </source>
</evidence>
<evidence type="ECO:0000313" key="2">
    <source>
        <dbReference type="EMBL" id="KAK8070862.1"/>
    </source>
</evidence>
<dbReference type="Proteomes" id="UP001433268">
    <property type="component" value="Unassembled WGS sequence"/>
</dbReference>
<feature type="region of interest" description="Disordered" evidence="1">
    <location>
        <begin position="27"/>
        <end position="57"/>
    </location>
</feature>
<dbReference type="GeneID" id="92048440"/>
<accession>A0ABR1VI17</accession>
<comment type="caution">
    <text evidence="2">The sequence shown here is derived from an EMBL/GenBank/DDBJ whole genome shotgun (WGS) entry which is preliminary data.</text>
</comment>
<organism evidence="2 3">
    <name type="scientific">Apiospora hydei</name>
    <dbReference type="NCBI Taxonomy" id="1337664"/>
    <lineage>
        <taxon>Eukaryota</taxon>
        <taxon>Fungi</taxon>
        <taxon>Dikarya</taxon>
        <taxon>Ascomycota</taxon>
        <taxon>Pezizomycotina</taxon>
        <taxon>Sordariomycetes</taxon>
        <taxon>Xylariomycetidae</taxon>
        <taxon>Amphisphaeriales</taxon>
        <taxon>Apiosporaceae</taxon>
        <taxon>Apiospora</taxon>
    </lineage>
</organism>
<dbReference type="RefSeq" id="XP_066664670.1">
    <property type="nucleotide sequence ID" value="XM_066815380.1"/>
</dbReference>
<gene>
    <name evidence="2" type="ORF">PG997_011065</name>
</gene>
<proteinExistence type="predicted"/>
<protein>
    <submittedName>
        <fullName evidence="2">Uncharacterized protein</fullName>
    </submittedName>
</protein>
<keyword evidence="3" id="KW-1185">Reference proteome</keyword>